<dbReference type="Gene3D" id="3.40.710.10">
    <property type="entry name" value="DD-peptidase/beta-lactamase superfamily"/>
    <property type="match status" value="1"/>
</dbReference>
<feature type="transmembrane region" description="Helical" evidence="10">
    <location>
        <begin position="31"/>
        <end position="55"/>
    </location>
</feature>
<dbReference type="Proteomes" id="UP001595987">
    <property type="component" value="Unassembled WGS sequence"/>
</dbReference>
<comment type="catalytic activity">
    <reaction evidence="8">
        <text>[GlcNAc-(1-&gt;4)-Mur2Ac(oyl-L-Ala-gamma-D-Glu-L-Lys-D-Ala-D-Ala)](n)-di-trans,octa-cis-undecaprenyl diphosphate + beta-D-GlcNAc-(1-&gt;4)-Mur2Ac(oyl-L-Ala-gamma-D-Glu-L-Lys-D-Ala-D-Ala)-di-trans,octa-cis-undecaprenyl diphosphate = [GlcNAc-(1-&gt;4)-Mur2Ac(oyl-L-Ala-gamma-D-Glu-L-Lys-D-Ala-D-Ala)](n+1)-di-trans,octa-cis-undecaprenyl diphosphate + di-trans,octa-cis-undecaprenyl diphosphate + H(+)</text>
        <dbReference type="Rhea" id="RHEA:23708"/>
        <dbReference type="Rhea" id="RHEA-COMP:9602"/>
        <dbReference type="Rhea" id="RHEA-COMP:9603"/>
        <dbReference type="ChEBI" id="CHEBI:15378"/>
        <dbReference type="ChEBI" id="CHEBI:58405"/>
        <dbReference type="ChEBI" id="CHEBI:60033"/>
        <dbReference type="ChEBI" id="CHEBI:78435"/>
        <dbReference type="EC" id="2.4.99.28"/>
    </reaction>
</comment>
<dbReference type="PANTHER" id="PTHR32282">
    <property type="entry name" value="BINDING PROTEIN TRANSPEPTIDASE, PUTATIVE-RELATED"/>
    <property type="match status" value="1"/>
</dbReference>
<dbReference type="RefSeq" id="WP_213536907.1">
    <property type="nucleotide sequence ID" value="NZ_BOVQ01000011.1"/>
</dbReference>
<keyword evidence="14" id="KW-1185">Reference proteome</keyword>
<feature type="region of interest" description="Disordered" evidence="9">
    <location>
        <begin position="1"/>
        <end position="21"/>
    </location>
</feature>
<evidence type="ECO:0000313" key="13">
    <source>
        <dbReference type="EMBL" id="MFC4651764.1"/>
    </source>
</evidence>
<feature type="domain" description="Penicillin-binding protein transpeptidase" evidence="11">
    <location>
        <begin position="351"/>
        <end position="653"/>
    </location>
</feature>
<dbReference type="InterPro" id="IPR050396">
    <property type="entry name" value="Glycosyltr_51/Transpeptidase"/>
</dbReference>
<dbReference type="InterPro" id="IPR036950">
    <property type="entry name" value="PBP_transglycosylase"/>
</dbReference>
<dbReference type="Pfam" id="PF00912">
    <property type="entry name" value="Transgly"/>
    <property type="match status" value="1"/>
</dbReference>
<evidence type="ECO:0000256" key="1">
    <source>
        <dbReference type="ARBA" id="ARBA00022645"/>
    </source>
</evidence>
<evidence type="ECO:0000256" key="3">
    <source>
        <dbReference type="ARBA" id="ARBA00022676"/>
    </source>
</evidence>
<reference evidence="14" key="1">
    <citation type="journal article" date="2019" name="Int. J. Syst. Evol. Microbiol.">
        <title>The Global Catalogue of Microorganisms (GCM) 10K type strain sequencing project: providing services to taxonomists for standard genome sequencing and annotation.</title>
        <authorList>
            <consortium name="The Broad Institute Genomics Platform"/>
            <consortium name="The Broad Institute Genome Sequencing Center for Infectious Disease"/>
            <person name="Wu L."/>
            <person name="Ma J."/>
        </authorList>
    </citation>
    <scope>NUCLEOTIDE SEQUENCE [LARGE SCALE GENOMIC DNA]</scope>
    <source>
        <strain evidence="14">CCUG 63287</strain>
    </source>
</reference>
<gene>
    <name evidence="13" type="ORF">ACFO26_02450</name>
</gene>
<dbReference type="InterPro" id="IPR023346">
    <property type="entry name" value="Lysozyme-like_dom_sf"/>
</dbReference>
<dbReference type="Gene3D" id="1.10.3810.10">
    <property type="entry name" value="Biosynthetic peptidoglycan transglycosylase-like"/>
    <property type="match status" value="1"/>
</dbReference>
<dbReference type="InterPro" id="IPR001264">
    <property type="entry name" value="Glyco_trans_51"/>
</dbReference>
<protein>
    <submittedName>
        <fullName evidence="13">Transglycosylase domain-containing protein</fullName>
    </submittedName>
</protein>
<evidence type="ECO:0000259" key="12">
    <source>
        <dbReference type="Pfam" id="PF00912"/>
    </source>
</evidence>
<dbReference type="SUPFAM" id="SSF53955">
    <property type="entry name" value="Lysozyme-like"/>
    <property type="match status" value="1"/>
</dbReference>
<evidence type="ECO:0000259" key="11">
    <source>
        <dbReference type="Pfam" id="PF00905"/>
    </source>
</evidence>
<evidence type="ECO:0000256" key="10">
    <source>
        <dbReference type="SAM" id="Phobius"/>
    </source>
</evidence>
<evidence type="ECO:0000256" key="7">
    <source>
        <dbReference type="ARBA" id="ARBA00034000"/>
    </source>
</evidence>
<evidence type="ECO:0000256" key="2">
    <source>
        <dbReference type="ARBA" id="ARBA00022670"/>
    </source>
</evidence>
<name>A0ABV9JAR4_9LACT</name>
<dbReference type="SUPFAM" id="SSF56601">
    <property type="entry name" value="beta-lactamase/transpeptidase-like"/>
    <property type="match status" value="1"/>
</dbReference>
<comment type="catalytic activity">
    <reaction evidence="7">
        <text>Preferential cleavage: (Ac)2-L-Lys-D-Ala-|-D-Ala. Also transpeptidation of peptidyl-alanyl moieties that are N-acyl substituents of D-alanine.</text>
        <dbReference type="EC" id="3.4.16.4"/>
    </reaction>
</comment>
<dbReference type="InterPro" id="IPR012338">
    <property type="entry name" value="Beta-lactam/transpept-like"/>
</dbReference>
<evidence type="ECO:0000313" key="14">
    <source>
        <dbReference type="Proteomes" id="UP001595987"/>
    </source>
</evidence>
<comment type="caution">
    <text evidence="13">The sequence shown here is derived from an EMBL/GenBank/DDBJ whole genome shotgun (WGS) entry which is preliminary data.</text>
</comment>
<dbReference type="PANTHER" id="PTHR32282:SF29">
    <property type="entry name" value="PENICILLIN-BINDING PROTEIN 1A"/>
    <property type="match status" value="1"/>
</dbReference>
<evidence type="ECO:0000256" key="9">
    <source>
        <dbReference type="SAM" id="MobiDB-lite"/>
    </source>
</evidence>
<evidence type="ECO:0000256" key="8">
    <source>
        <dbReference type="ARBA" id="ARBA00049902"/>
    </source>
</evidence>
<keyword evidence="10" id="KW-0812">Transmembrane</keyword>
<organism evidence="13 14">
    <name type="scientific">Lactococcus nasutitermitis</name>
    <dbReference type="NCBI Taxonomy" id="1652957"/>
    <lineage>
        <taxon>Bacteria</taxon>
        <taxon>Bacillati</taxon>
        <taxon>Bacillota</taxon>
        <taxon>Bacilli</taxon>
        <taxon>Lactobacillales</taxon>
        <taxon>Streptococcaceae</taxon>
        <taxon>Lactococcus</taxon>
    </lineage>
</organism>
<evidence type="ECO:0000256" key="6">
    <source>
        <dbReference type="ARBA" id="ARBA00023268"/>
    </source>
</evidence>
<dbReference type="InterPro" id="IPR001460">
    <property type="entry name" value="PCN-bd_Tpept"/>
</dbReference>
<keyword evidence="10" id="KW-1133">Transmembrane helix</keyword>
<keyword evidence="5" id="KW-0378">Hydrolase</keyword>
<keyword evidence="10" id="KW-0472">Membrane</keyword>
<dbReference type="Pfam" id="PF00905">
    <property type="entry name" value="Transpeptidase"/>
    <property type="match status" value="1"/>
</dbReference>
<keyword evidence="4" id="KW-0808">Transferase</keyword>
<proteinExistence type="predicted"/>
<evidence type="ECO:0000256" key="5">
    <source>
        <dbReference type="ARBA" id="ARBA00022801"/>
    </source>
</evidence>
<keyword evidence="3" id="KW-0328">Glycosyltransferase</keyword>
<feature type="domain" description="Glycosyl transferase family 51" evidence="12">
    <location>
        <begin position="79"/>
        <end position="255"/>
    </location>
</feature>
<keyword evidence="1" id="KW-0121">Carboxypeptidase</keyword>
<keyword evidence="6" id="KW-0511">Multifunctional enzyme</keyword>
<keyword evidence="2" id="KW-0645">Protease</keyword>
<sequence length="683" mass="74378">MRYTKISKKTKKSQYGHSKPKRHPWVTTLKIFLILAFSAIILGIVAAGAVFAYYAKDAPELELSKLASRPSTKYYDSEGNVIATMGSEQRNLVQTNNIPVMLVNAVTSIEDHRFFSTRGVDPIRIAGAFLHNASGGSINGGSTLDMQLIKLSFFSTKTSDQNMRVKVQEAWMALELDQKWTKEQIFTAYVNKVNMANGYYGMGTAAEAYYGKSLPDLSIAQLALLAGMPQAPTTYNPYTNPKAATWRRNLVIDAMYKYGKITAAQEKSAIATPVTDGLQPLKQSVTIPAQDDNFLKQAVAQADQITGENSANAGLKVYTTLDSQAQQNLYNIVNTTNYVPFTDNDLQVASTLINVQTGAVVAQIGGRNQPADVTFGYNQAVQTDRDWGSAMKPLVDYGPAFENGIYTSTANTIADTGPYYYPGTSTQLNDWDNQYMGILTVKNALDLSRNIPAVKTLVAVGLDNSSTFLKHVGIDLSPLQWANAISSNTPNQGKNGDEYGASSEKMAAAYAAFSNGGVYTKPYYITKIVYPDGKEVNYKPERSQAMKATTAYVITDMLKGVLTLPLSQSVGSNANVPGLPIAGKTGTSNYTDSEITQIEQEHTNLTGMVSPDENFVGYTPQYSMAVWTGYKNRMTPIYGANTDIATDVFRSMMTQLYPDPSSIADWNVPTGITQSGTNVSVTN</sequence>
<accession>A0ABV9JAR4</accession>
<dbReference type="EMBL" id="JBHSGD010000003">
    <property type="protein sequence ID" value="MFC4651764.1"/>
    <property type="molecule type" value="Genomic_DNA"/>
</dbReference>
<evidence type="ECO:0000256" key="4">
    <source>
        <dbReference type="ARBA" id="ARBA00022679"/>
    </source>
</evidence>